<sequence length="222" mass="24770">MKIKGIIFDCDGVLVDSEVYYLESLLSYLCSKNIQARLEDVVGVLGMSSPNIIRYLRKKFPLEQYSDEELLEGPRKKMSSKMQKVPLQPMPFLKQFMMDCWNRELKIAVASSSRKSYVNAIIHQIGIAELINTVITGDSVICGKPAPDIYLLACKRLEVKPEEAIAIEDSPNGIKSAKRAGLFTVGYKGSRIIQCTDEADMVIKSYDISVLAMLSVAENYGT</sequence>
<dbReference type="PANTHER" id="PTHR43481">
    <property type="entry name" value="FRUCTOSE-1-PHOSPHATE PHOSPHATASE"/>
    <property type="match status" value="1"/>
</dbReference>
<dbReference type="InterPro" id="IPR036412">
    <property type="entry name" value="HAD-like_sf"/>
</dbReference>
<evidence type="ECO:0000313" key="2">
    <source>
        <dbReference type="Proteomes" id="UP000461880"/>
    </source>
</evidence>
<dbReference type="InterPro" id="IPR006439">
    <property type="entry name" value="HAD-SF_hydro_IA"/>
</dbReference>
<reference evidence="1 2" key="1">
    <citation type="submission" date="2019-08" db="EMBL/GenBank/DDBJ databases">
        <title>In-depth cultivation of the pig gut microbiome towards novel bacterial diversity and tailored functional studies.</title>
        <authorList>
            <person name="Wylensek D."/>
            <person name="Hitch T.C.A."/>
            <person name="Clavel T."/>
        </authorList>
    </citation>
    <scope>NUCLEOTIDE SEQUENCE [LARGE SCALE GENOMIC DNA]</scope>
    <source>
        <strain evidence="1 2">Oil+RF-744-GAM-WT-6</strain>
    </source>
</reference>
<comment type="caution">
    <text evidence="1">The sequence shown here is derived from an EMBL/GenBank/DDBJ whole genome shotgun (WGS) entry which is preliminary data.</text>
</comment>
<dbReference type="SFLD" id="SFLDG01135">
    <property type="entry name" value="C1.5.6:_HAD__Beta-PGM__Phospha"/>
    <property type="match status" value="1"/>
</dbReference>
<accession>A0A7X2TF25</accession>
<dbReference type="Proteomes" id="UP000461880">
    <property type="component" value="Unassembled WGS sequence"/>
</dbReference>
<proteinExistence type="predicted"/>
<organism evidence="1 2">
    <name type="scientific">Stecheria intestinalis</name>
    <dbReference type="NCBI Taxonomy" id="2606630"/>
    <lineage>
        <taxon>Bacteria</taxon>
        <taxon>Bacillati</taxon>
        <taxon>Bacillota</taxon>
        <taxon>Erysipelotrichia</taxon>
        <taxon>Erysipelotrichales</taxon>
        <taxon>Erysipelotrichaceae</taxon>
        <taxon>Stecheria</taxon>
    </lineage>
</organism>
<protein>
    <submittedName>
        <fullName evidence="1">HAD family phosphatase</fullName>
    </submittedName>
</protein>
<dbReference type="InterPro" id="IPR023198">
    <property type="entry name" value="PGP-like_dom2"/>
</dbReference>
<dbReference type="PRINTS" id="PR00413">
    <property type="entry name" value="HADHALOGNASE"/>
</dbReference>
<dbReference type="GO" id="GO:0050308">
    <property type="term" value="F:sugar-phosphatase activity"/>
    <property type="evidence" value="ECO:0007669"/>
    <property type="project" value="TreeGrafter"/>
</dbReference>
<dbReference type="SFLD" id="SFLDS00003">
    <property type="entry name" value="Haloacid_Dehalogenase"/>
    <property type="match status" value="1"/>
</dbReference>
<evidence type="ECO:0000313" key="1">
    <source>
        <dbReference type="EMBL" id="MSS58187.1"/>
    </source>
</evidence>
<dbReference type="InterPro" id="IPR051806">
    <property type="entry name" value="HAD-like_SPP"/>
</dbReference>
<dbReference type="SFLD" id="SFLDG01129">
    <property type="entry name" value="C1.5:_HAD__Beta-PGM__Phosphata"/>
    <property type="match status" value="1"/>
</dbReference>
<dbReference type="PANTHER" id="PTHR43481:SF4">
    <property type="entry name" value="GLYCEROL-1-PHOSPHATE PHOSPHOHYDROLASE 1-RELATED"/>
    <property type="match status" value="1"/>
</dbReference>
<dbReference type="NCBIfam" id="TIGR01509">
    <property type="entry name" value="HAD-SF-IA-v3"/>
    <property type="match status" value="1"/>
</dbReference>
<dbReference type="InterPro" id="IPR041492">
    <property type="entry name" value="HAD_2"/>
</dbReference>
<keyword evidence="2" id="KW-1185">Reference proteome</keyword>
<name>A0A7X2TF25_9FIRM</name>
<dbReference type="Gene3D" id="1.10.150.240">
    <property type="entry name" value="Putative phosphatase, domain 2"/>
    <property type="match status" value="1"/>
</dbReference>
<dbReference type="RefSeq" id="WP_154503827.1">
    <property type="nucleotide sequence ID" value="NZ_VUMN01000008.1"/>
</dbReference>
<gene>
    <name evidence="1" type="ORF">FYJ51_04625</name>
</gene>
<dbReference type="InterPro" id="IPR023214">
    <property type="entry name" value="HAD_sf"/>
</dbReference>
<dbReference type="Pfam" id="PF13419">
    <property type="entry name" value="HAD_2"/>
    <property type="match status" value="1"/>
</dbReference>
<dbReference type="Gene3D" id="3.40.50.1000">
    <property type="entry name" value="HAD superfamily/HAD-like"/>
    <property type="match status" value="1"/>
</dbReference>
<dbReference type="SUPFAM" id="SSF56784">
    <property type="entry name" value="HAD-like"/>
    <property type="match status" value="1"/>
</dbReference>
<dbReference type="EMBL" id="VUMN01000008">
    <property type="protein sequence ID" value="MSS58187.1"/>
    <property type="molecule type" value="Genomic_DNA"/>
</dbReference>
<dbReference type="AlphaFoldDB" id="A0A7X2TF25"/>